<dbReference type="InterPro" id="IPR050194">
    <property type="entry name" value="Glycosyltransferase_grp1"/>
</dbReference>
<dbReference type="InterPro" id="IPR028098">
    <property type="entry name" value="Glyco_trans_4-like_N"/>
</dbReference>
<proteinExistence type="predicted"/>
<dbReference type="SUPFAM" id="SSF53756">
    <property type="entry name" value="UDP-Glycosyltransferase/glycogen phosphorylase"/>
    <property type="match status" value="1"/>
</dbReference>
<reference evidence="3 4" key="1">
    <citation type="submission" date="2021-03" db="EMBL/GenBank/DDBJ databases">
        <title>Metabolic Capacity of the Antarctic Cyanobacterium Phormidium pseudopriestleyi that Sustains Oxygenic Photosynthesis in the Presence of Hydrogen Sulfide.</title>
        <authorList>
            <person name="Lumian J.E."/>
            <person name="Jungblut A.D."/>
            <person name="Dillon M.L."/>
            <person name="Hawes I."/>
            <person name="Doran P.T."/>
            <person name="Mackey T.J."/>
            <person name="Dick G.J."/>
            <person name="Grettenberger C.L."/>
            <person name="Sumner D.Y."/>
        </authorList>
    </citation>
    <scope>NUCLEOTIDE SEQUENCE [LARGE SCALE GENOMIC DNA]</scope>
    <source>
        <strain evidence="3 4">FRX01</strain>
    </source>
</reference>
<protein>
    <submittedName>
        <fullName evidence="3">Glycosyltransferase</fullName>
    </submittedName>
</protein>
<comment type="caution">
    <text evidence="3">The sequence shown here is derived from an EMBL/GenBank/DDBJ whole genome shotgun (WGS) entry which is preliminary data.</text>
</comment>
<feature type="domain" description="Glycosyltransferase subfamily 4-like N-terminal" evidence="2">
    <location>
        <begin position="59"/>
        <end position="202"/>
    </location>
</feature>
<dbReference type="InterPro" id="IPR001296">
    <property type="entry name" value="Glyco_trans_1"/>
</dbReference>
<dbReference type="RefSeq" id="WP_207086685.1">
    <property type="nucleotide sequence ID" value="NZ_JAFLQW010000074.1"/>
</dbReference>
<gene>
    <name evidence="3" type="ORF">J0895_03180</name>
</gene>
<dbReference type="Pfam" id="PF00534">
    <property type="entry name" value="Glycos_transf_1"/>
    <property type="match status" value="1"/>
</dbReference>
<dbReference type="Gene3D" id="3.40.50.2000">
    <property type="entry name" value="Glycogen Phosphorylase B"/>
    <property type="match status" value="2"/>
</dbReference>
<dbReference type="Pfam" id="PF13439">
    <property type="entry name" value="Glyco_transf_4"/>
    <property type="match status" value="1"/>
</dbReference>
<organism evidence="3 4">
    <name type="scientific">Phormidium pseudopriestleyi FRX01</name>
    <dbReference type="NCBI Taxonomy" id="1759528"/>
    <lineage>
        <taxon>Bacteria</taxon>
        <taxon>Bacillati</taxon>
        <taxon>Cyanobacteriota</taxon>
        <taxon>Cyanophyceae</taxon>
        <taxon>Oscillatoriophycideae</taxon>
        <taxon>Oscillatoriales</taxon>
        <taxon>Oscillatoriaceae</taxon>
        <taxon>Phormidium</taxon>
    </lineage>
</organism>
<dbReference type="Proteomes" id="UP000664844">
    <property type="component" value="Unassembled WGS sequence"/>
</dbReference>
<dbReference type="PANTHER" id="PTHR45947:SF13">
    <property type="entry name" value="TRANSFERASE"/>
    <property type="match status" value="1"/>
</dbReference>
<dbReference type="PANTHER" id="PTHR45947">
    <property type="entry name" value="SULFOQUINOVOSYL TRANSFERASE SQD2"/>
    <property type="match status" value="1"/>
</dbReference>
<sequence>MRILQLHNFYKIAGGEDVVVRSEKNLLEAHGNSVALLDVDNDAIASKFSQTMTAVNAIYSHASKQRVLQEINRFRPDIVHVHNFFPLLSPAVYDACREARVPVVQTLHNFRLFCANSFFYRDGKVCEDCMGKFFPTPAVVHGCYRDSRIGSAVVGTMQSIHRIRGTWRDRVDRYIALTDFARSKFIEGGLPPEKISLKPNFLSPDPGIGPGSGEYTLFVGRLSPEKGLDILLKAWEKLGQSIPLKIVGDGPLADQVKHLSVKLPGVELLGKQPKNRVLDLMKEAKMLMFPSGWYEGFPLVLVEAYAVGLPVIAGNLGSMSTLVVPGRTGLHFRPGDANDLIAQVEWAIAHPEELKNMRQNARREFESKYTADCNYQQLFKIYELARA</sequence>
<evidence type="ECO:0000313" key="3">
    <source>
        <dbReference type="EMBL" id="MBO0348119.1"/>
    </source>
</evidence>
<dbReference type="EMBL" id="JAFLQW010000074">
    <property type="protein sequence ID" value="MBO0348119.1"/>
    <property type="molecule type" value="Genomic_DNA"/>
</dbReference>
<accession>A0ABS3FLZ6</accession>
<keyword evidence="4" id="KW-1185">Reference proteome</keyword>
<feature type="domain" description="Glycosyl transferase family 1" evidence="1">
    <location>
        <begin position="214"/>
        <end position="363"/>
    </location>
</feature>
<evidence type="ECO:0000313" key="4">
    <source>
        <dbReference type="Proteomes" id="UP000664844"/>
    </source>
</evidence>
<evidence type="ECO:0000259" key="2">
    <source>
        <dbReference type="Pfam" id="PF13439"/>
    </source>
</evidence>
<evidence type="ECO:0000259" key="1">
    <source>
        <dbReference type="Pfam" id="PF00534"/>
    </source>
</evidence>
<name>A0ABS3FLZ6_9CYAN</name>